<evidence type="ECO:0000313" key="11">
    <source>
        <dbReference type="EMBL" id="CDW83095.1"/>
    </source>
</evidence>
<feature type="compositionally biased region" description="Polar residues" evidence="8">
    <location>
        <begin position="259"/>
        <end position="281"/>
    </location>
</feature>
<feature type="compositionally biased region" description="Basic residues" evidence="8">
    <location>
        <begin position="247"/>
        <end position="257"/>
    </location>
</feature>
<dbReference type="Pfam" id="PF05832">
    <property type="entry name" value="DUF846"/>
    <property type="match status" value="1"/>
</dbReference>
<feature type="region of interest" description="Disordered" evidence="8">
    <location>
        <begin position="1714"/>
        <end position="1744"/>
    </location>
</feature>
<reference evidence="11 12" key="1">
    <citation type="submission" date="2014-06" db="EMBL/GenBank/DDBJ databases">
        <authorList>
            <person name="Swart Estienne"/>
        </authorList>
    </citation>
    <scope>NUCLEOTIDE SEQUENCE [LARGE SCALE GENOMIC DNA]</scope>
    <source>
        <strain evidence="11 12">130c</strain>
    </source>
</reference>
<dbReference type="InterPro" id="IPR008564">
    <property type="entry name" value="TVP23-like"/>
</dbReference>
<dbReference type="PANTHER" id="PTHR13019">
    <property type="entry name" value="GOLGI APPARATUS MEMBRANE PROTEIN TVP23"/>
    <property type="match status" value="1"/>
</dbReference>
<evidence type="ECO:0000313" key="12">
    <source>
        <dbReference type="Proteomes" id="UP000039865"/>
    </source>
</evidence>
<dbReference type="GO" id="GO:0009306">
    <property type="term" value="P:protein secretion"/>
    <property type="evidence" value="ECO:0007669"/>
    <property type="project" value="TreeGrafter"/>
</dbReference>
<feature type="compositionally biased region" description="Polar residues" evidence="8">
    <location>
        <begin position="958"/>
        <end position="972"/>
    </location>
</feature>
<dbReference type="EMBL" id="CCKQ01011527">
    <property type="protein sequence ID" value="CDW83095.1"/>
    <property type="molecule type" value="Genomic_DNA"/>
</dbReference>
<dbReference type="GO" id="GO:0016192">
    <property type="term" value="P:vesicle-mediated transport"/>
    <property type="evidence" value="ECO:0007669"/>
    <property type="project" value="TreeGrafter"/>
</dbReference>
<feature type="region of interest" description="Disordered" evidence="8">
    <location>
        <begin position="1472"/>
        <end position="1557"/>
    </location>
</feature>
<evidence type="ECO:0000256" key="8">
    <source>
        <dbReference type="SAM" id="MobiDB-lite"/>
    </source>
</evidence>
<organism evidence="11 12">
    <name type="scientific">Stylonychia lemnae</name>
    <name type="common">Ciliate</name>
    <dbReference type="NCBI Taxonomy" id="5949"/>
    <lineage>
        <taxon>Eukaryota</taxon>
        <taxon>Sar</taxon>
        <taxon>Alveolata</taxon>
        <taxon>Ciliophora</taxon>
        <taxon>Intramacronucleata</taxon>
        <taxon>Spirotrichea</taxon>
        <taxon>Stichotrichia</taxon>
        <taxon>Sporadotrichida</taxon>
        <taxon>Oxytrichidae</taxon>
        <taxon>Stylonychinae</taxon>
        <taxon>Stylonychia</taxon>
    </lineage>
</organism>
<feature type="transmembrane region" description="Helical" evidence="9">
    <location>
        <begin position="1593"/>
        <end position="1611"/>
    </location>
</feature>
<dbReference type="InterPro" id="IPR014939">
    <property type="entry name" value="CDT1_Gemini-bd-like"/>
</dbReference>
<dbReference type="Pfam" id="PF16679">
    <property type="entry name" value="CDT1_C"/>
    <property type="match status" value="1"/>
</dbReference>
<evidence type="ECO:0000256" key="3">
    <source>
        <dbReference type="ARBA" id="ARBA00008356"/>
    </source>
</evidence>
<dbReference type="InParanoid" id="A0A078AL53"/>
<feature type="domain" description="CDT1 Geminin-binding" evidence="10">
    <location>
        <begin position="1098"/>
        <end position="1258"/>
    </location>
</feature>
<evidence type="ECO:0000256" key="9">
    <source>
        <dbReference type="SAM" id="Phobius"/>
    </source>
</evidence>
<evidence type="ECO:0000256" key="4">
    <source>
        <dbReference type="ARBA" id="ARBA00022692"/>
    </source>
</evidence>
<feature type="compositionally biased region" description="Basic and acidic residues" evidence="8">
    <location>
        <begin position="837"/>
        <end position="847"/>
    </location>
</feature>
<feature type="region of interest" description="Disordered" evidence="8">
    <location>
        <begin position="990"/>
        <end position="1013"/>
    </location>
</feature>
<feature type="compositionally biased region" description="Polar residues" evidence="8">
    <location>
        <begin position="990"/>
        <end position="1008"/>
    </location>
</feature>
<feature type="compositionally biased region" description="Acidic residues" evidence="8">
    <location>
        <begin position="1535"/>
        <end position="1545"/>
    </location>
</feature>
<evidence type="ECO:0000256" key="1">
    <source>
        <dbReference type="ARBA" id="ARBA00004141"/>
    </source>
</evidence>
<keyword evidence="6 9" id="KW-0472">Membrane</keyword>
<dbReference type="Pfam" id="PF08839">
    <property type="entry name" value="CDT1"/>
    <property type="match status" value="1"/>
</dbReference>
<feature type="region of interest" description="Disordered" evidence="8">
    <location>
        <begin position="817"/>
        <end position="847"/>
    </location>
</feature>
<dbReference type="Gene3D" id="1.10.10.1420">
    <property type="entry name" value="DNA replication factor Cdt1, C-terminal WH domain"/>
    <property type="match status" value="1"/>
</dbReference>
<evidence type="ECO:0000259" key="10">
    <source>
        <dbReference type="SMART" id="SM01075"/>
    </source>
</evidence>
<dbReference type="GO" id="GO:0000139">
    <property type="term" value="C:Golgi membrane"/>
    <property type="evidence" value="ECO:0007669"/>
    <property type="project" value="TreeGrafter"/>
</dbReference>
<feature type="transmembrane region" description="Helical" evidence="9">
    <location>
        <begin position="1446"/>
        <end position="1465"/>
    </location>
</feature>
<feature type="transmembrane region" description="Helical" evidence="9">
    <location>
        <begin position="1565"/>
        <end position="1587"/>
    </location>
</feature>
<evidence type="ECO:0000256" key="5">
    <source>
        <dbReference type="ARBA" id="ARBA00022989"/>
    </source>
</evidence>
<gene>
    <name evidence="11" type="primary">Contig14228.g15164</name>
    <name evidence="11" type="ORF">STYLEM_12134</name>
</gene>
<feature type="transmembrane region" description="Helical" evidence="9">
    <location>
        <begin position="1647"/>
        <end position="1666"/>
    </location>
</feature>
<feature type="region of interest" description="Disordered" evidence="8">
    <location>
        <begin position="247"/>
        <end position="283"/>
    </location>
</feature>
<dbReference type="PANTHER" id="PTHR13019:SF7">
    <property type="entry name" value="GOLGI APPARATUS MEMBRANE PROTEIN TVP23"/>
    <property type="match status" value="1"/>
</dbReference>
<comment type="similarity">
    <text evidence="2">Belongs to the TVP23 family.</text>
</comment>
<dbReference type="InterPro" id="IPR032054">
    <property type="entry name" value="Cdt1_C"/>
</dbReference>
<feature type="compositionally biased region" description="Polar residues" evidence="8">
    <location>
        <begin position="451"/>
        <end position="465"/>
    </location>
</feature>
<comment type="similarity">
    <text evidence="3">Belongs to the Cdt1 family.</text>
</comment>
<keyword evidence="7" id="KW-0131">Cell cycle</keyword>
<protein>
    <submittedName>
        <fullName evidence="11">Duf846 domain containing protein</fullName>
    </submittedName>
</protein>
<evidence type="ECO:0000256" key="6">
    <source>
        <dbReference type="ARBA" id="ARBA00023136"/>
    </source>
</evidence>
<evidence type="ECO:0000256" key="7">
    <source>
        <dbReference type="ARBA" id="ARBA00023306"/>
    </source>
</evidence>
<feature type="region of interest" description="Disordered" evidence="8">
    <location>
        <begin position="446"/>
        <end position="465"/>
    </location>
</feature>
<evidence type="ECO:0000256" key="2">
    <source>
        <dbReference type="ARBA" id="ARBA00005467"/>
    </source>
</evidence>
<dbReference type="InterPro" id="IPR036390">
    <property type="entry name" value="WH_DNA-bd_sf"/>
</dbReference>
<sequence length="1744" mass="201963">MEQLQQETHLQIEGPGLIRNQSPLQNHNLTFLNQSGDYKVQQNIAGAQIRQNQSIERLPSYTVKYLGVVEGCMGILSRKMALPNYPFRTPSKLYMDLQHIKSIEKRFQRRSPKLLSPIMTKNTQQKQKATQIINQIVPNSRGSSGLNSYMENDETEADKSQFEKTQVLNQNNHKMQVKLLSQSQLSGDGQDHQTGIEERTMYYLNSKYPVEGKKFSLVNRYDAPSPSSNGTSRDNMSKYAPFRQIKKSIPKNHRYHGKNASQSNPSTNNHPNFSPNPSEVNIPTTPRIITPEIPQYHPPIIAQPNNISFNVNITNVSSPQNQSDQDNPFLSGYAEPEKFDRYYITHYSLPRGLNTFKNIHKKNELYLQKYSDIKLSPKNTIMVTESNTSGFTDVQQRRGFLGNKIKKLYKHKTPCSFNEEQYQLEQDYLMSMHYKMQQSEQLKQYLEGQKGSAQPKSRQDQQVLDSHTKRIDKLNLQIENLRSYSMPVSPSALKVLKGKVRRTYQQRMLLRDDPMSLENLENFMLNKTTQPNFNENQNLQSYKCLHQRRGSQQPNCCMVDESSRVWSNVFRQDDVVPNHGFSSTQIVQPHDFNRYPSEQNNNNHINEHQYQHHERPLYDKNQINVQIKGGGHVFGIPLQQVWPFNQKAKFADNDHGEDLKSFASEYSGAKLSFNTQTFMVNQLQKQPHTPPMNLDIQMIIGLVVQPFSFGKTSNLNIQLNLYLFQNIIKIIVQSTKSNLTLQNLSHHTKAIQIMKQTNLSSIFPQTKHLPNANQAGLDPNFDQFDIQSLKTNAQSHTLIKKQLNATTNITPTLQKASQINNSITKSKKSAKKNSQAKNRETSGKREQINIKNLAQQVSLSQMPTQASTLLATKKRVQAPAISENQEYDMIQLKELNNRSDRSKQRNVQRIDKTQTPDHAMNEIDSKKRKYNDSKKRKISKNNQSQTIKVSPVKDSIEQRYQQPSKPQEIQSTIKSDIQQILSIETQNLLKKSMQSQHPAQSAGQLKQQTPKKHKKSVIKTLNDQDLNIEEMKLQDSPPQERTLSAETLSIINQIRAENNISVKPKIQVKKSLEQIQREELSMKLKHSQLISVKRELVLPVHYKSLLDLQGYLDISLNFLKRCRNQGGHFQELKKSIEQTYGRKFDVVHFRQILYICPDYYTYKWENISNQAQAQLFIDFNDHQQQIGQNQLEERQNNFKQKLYEVCKRYYDDFINNLKIHSTDEYQFLMDFDPLYNQMWPHQFDPHSVETIPMADLKQDNKALQKRSESVKDFLNKSNIQQSLIQQALERSIIINNQQNAVMVEQQKPSESEIELKKLRDLSQNTGISVETLRLVKAKEGAIKQGQNILNKSIMLEENSKKQQQMSKLAEQIRMHLSFKNSNAIYMNEMTKVLNDSQRGAFISQDELQNLIEELSRLVPRWITIKEIKGKLIKTDKSISGQQVQQWIQNHFKGEYFLIILLIKVMSNKRDKKLQQEEQPDQELEEIQNDTPQAKPRKRRKPVEEEVETPAPATKGRKGMGINMPMGGGQKRAQDDGEDDEDDGDIENGAPRQPRRRRKARGNQDLWLLYLLFKAGSFLCYFFLPIVFPKALSYIVVLMMTALDFWIVKNIVGRKLVKLRWWYIIDNEGNERWHYESKDVTVLFQDKLVFWGFLVIHPVLWGLFFVMNAITLAIFESSITIVCGLIAAVQFYGFRQCSNAHARKQKIIQRRAEGRLPGRGGRGGRGRRGRGGLQEPLMQNNRYQS</sequence>
<feature type="transmembrane region" description="Helical" evidence="9">
    <location>
        <begin position="1672"/>
        <end position="1693"/>
    </location>
</feature>
<accession>A0A078AL53</accession>
<dbReference type="Proteomes" id="UP000039865">
    <property type="component" value="Unassembled WGS sequence"/>
</dbReference>
<feature type="compositionally biased region" description="Acidic residues" evidence="8">
    <location>
        <begin position="1477"/>
        <end position="1487"/>
    </location>
</feature>
<keyword evidence="4 9" id="KW-0812">Transmembrane</keyword>
<dbReference type="SUPFAM" id="SSF46785">
    <property type="entry name" value="Winged helix' DNA-binding domain"/>
    <property type="match status" value="1"/>
</dbReference>
<feature type="region of interest" description="Disordered" evidence="8">
    <location>
        <begin position="896"/>
        <end position="972"/>
    </location>
</feature>
<dbReference type="InterPro" id="IPR038090">
    <property type="entry name" value="Cdt1_C_WH_dom_sf"/>
</dbReference>
<dbReference type="OrthoDB" id="2151161at2759"/>
<keyword evidence="12" id="KW-1185">Reference proteome</keyword>
<proteinExistence type="inferred from homology"/>
<keyword evidence="5 9" id="KW-1133">Transmembrane helix</keyword>
<comment type="subcellular location">
    <subcellularLocation>
        <location evidence="1">Membrane</location>
        <topology evidence="1">Multi-pass membrane protein</topology>
    </subcellularLocation>
</comment>
<feature type="compositionally biased region" description="Basic and acidic residues" evidence="8">
    <location>
        <begin position="896"/>
        <end position="933"/>
    </location>
</feature>
<name>A0A078AL53_STYLE</name>
<dbReference type="SMART" id="SM01075">
    <property type="entry name" value="CDT1"/>
    <property type="match status" value="1"/>
</dbReference>